<comment type="caution">
    <text evidence="2">The sequence shown here is derived from an EMBL/GenBank/DDBJ whole genome shotgun (WGS) entry which is preliminary data.</text>
</comment>
<gene>
    <name evidence="2" type="ORF">HanXRQr2_Chr15g0703541</name>
</gene>
<evidence type="ECO:0000256" key="1">
    <source>
        <dbReference type="SAM" id="MobiDB-lite"/>
    </source>
</evidence>
<dbReference type="Gramene" id="mRNA:HanXRQr2_Chr15g0703541">
    <property type="protein sequence ID" value="CDS:HanXRQr2_Chr15g0703541.1"/>
    <property type="gene ID" value="HanXRQr2_Chr15g0703541"/>
</dbReference>
<protein>
    <submittedName>
        <fullName evidence="2">Uncharacterized protein</fullName>
    </submittedName>
</protein>
<organism evidence="2 3">
    <name type="scientific">Helianthus annuus</name>
    <name type="common">Common sunflower</name>
    <dbReference type="NCBI Taxonomy" id="4232"/>
    <lineage>
        <taxon>Eukaryota</taxon>
        <taxon>Viridiplantae</taxon>
        <taxon>Streptophyta</taxon>
        <taxon>Embryophyta</taxon>
        <taxon>Tracheophyta</taxon>
        <taxon>Spermatophyta</taxon>
        <taxon>Magnoliopsida</taxon>
        <taxon>eudicotyledons</taxon>
        <taxon>Gunneridae</taxon>
        <taxon>Pentapetalae</taxon>
        <taxon>asterids</taxon>
        <taxon>campanulids</taxon>
        <taxon>Asterales</taxon>
        <taxon>Asteraceae</taxon>
        <taxon>Asteroideae</taxon>
        <taxon>Heliantheae alliance</taxon>
        <taxon>Heliantheae</taxon>
        <taxon>Helianthus</taxon>
    </lineage>
</organism>
<accession>A0A9K3H3T3</accession>
<evidence type="ECO:0000313" key="3">
    <source>
        <dbReference type="Proteomes" id="UP000215914"/>
    </source>
</evidence>
<reference evidence="2" key="2">
    <citation type="submission" date="2020-06" db="EMBL/GenBank/DDBJ databases">
        <title>Helianthus annuus Genome sequencing and assembly Release 2.</title>
        <authorList>
            <person name="Gouzy J."/>
            <person name="Langlade N."/>
            <person name="Munos S."/>
        </authorList>
    </citation>
    <scope>NUCLEOTIDE SEQUENCE</scope>
    <source>
        <tissue evidence="2">Leaves</tissue>
    </source>
</reference>
<evidence type="ECO:0000313" key="2">
    <source>
        <dbReference type="EMBL" id="KAF5765416.1"/>
    </source>
</evidence>
<feature type="region of interest" description="Disordered" evidence="1">
    <location>
        <begin position="86"/>
        <end position="110"/>
    </location>
</feature>
<sequence length="110" mass="11745">MEEKFGRKDSDSSDSDDDGDDKGGDSGDAGAVGASTAGASAAGTVGASSAGDDEEDTESDDNQPEPGYEFYVDERGVRQVRKIRWEDDDDEYVPSDTEAERLKKKQTAAR</sequence>
<feature type="region of interest" description="Disordered" evidence="1">
    <location>
        <begin position="1"/>
        <end position="74"/>
    </location>
</feature>
<feature type="compositionally biased region" description="Acidic residues" evidence="1">
    <location>
        <begin position="51"/>
        <end position="63"/>
    </location>
</feature>
<feature type="compositionally biased region" description="Low complexity" evidence="1">
    <location>
        <begin position="28"/>
        <end position="50"/>
    </location>
</feature>
<reference evidence="2" key="1">
    <citation type="journal article" date="2017" name="Nature">
        <title>The sunflower genome provides insights into oil metabolism, flowering and Asterid evolution.</title>
        <authorList>
            <person name="Badouin H."/>
            <person name="Gouzy J."/>
            <person name="Grassa C.J."/>
            <person name="Murat F."/>
            <person name="Staton S.E."/>
            <person name="Cottret L."/>
            <person name="Lelandais-Briere C."/>
            <person name="Owens G.L."/>
            <person name="Carrere S."/>
            <person name="Mayjonade B."/>
            <person name="Legrand L."/>
            <person name="Gill N."/>
            <person name="Kane N.C."/>
            <person name="Bowers J.E."/>
            <person name="Hubner S."/>
            <person name="Bellec A."/>
            <person name="Berard A."/>
            <person name="Berges H."/>
            <person name="Blanchet N."/>
            <person name="Boniface M.C."/>
            <person name="Brunel D."/>
            <person name="Catrice O."/>
            <person name="Chaidir N."/>
            <person name="Claudel C."/>
            <person name="Donnadieu C."/>
            <person name="Faraut T."/>
            <person name="Fievet G."/>
            <person name="Helmstetter N."/>
            <person name="King M."/>
            <person name="Knapp S.J."/>
            <person name="Lai Z."/>
            <person name="Le Paslier M.C."/>
            <person name="Lippi Y."/>
            <person name="Lorenzon L."/>
            <person name="Mandel J.R."/>
            <person name="Marage G."/>
            <person name="Marchand G."/>
            <person name="Marquand E."/>
            <person name="Bret-Mestries E."/>
            <person name="Morien E."/>
            <person name="Nambeesan S."/>
            <person name="Nguyen T."/>
            <person name="Pegot-Espagnet P."/>
            <person name="Pouilly N."/>
            <person name="Raftis F."/>
            <person name="Sallet E."/>
            <person name="Schiex T."/>
            <person name="Thomas J."/>
            <person name="Vandecasteele C."/>
            <person name="Vares D."/>
            <person name="Vear F."/>
            <person name="Vautrin S."/>
            <person name="Crespi M."/>
            <person name="Mangin B."/>
            <person name="Burke J.M."/>
            <person name="Salse J."/>
            <person name="Munos S."/>
            <person name="Vincourt P."/>
            <person name="Rieseberg L.H."/>
            <person name="Langlade N.B."/>
        </authorList>
    </citation>
    <scope>NUCLEOTIDE SEQUENCE</scope>
    <source>
        <tissue evidence="2">Leaves</tissue>
    </source>
</reference>
<dbReference type="AlphaFoldDB" id="A0A9K3H3T3"/>
<keyword evidence="3" id="KW-1185">Reference proteome</keyword>
<proteinExistence type="predicted"/>
<dbReference type="EMBL" id="MNCJ02000330">
    <property type="protein sequence ID" value="KAF5765416.1"/>
    <property type="molecule type" value="Genomic_DNA"/>
</dbReference>
<name>A0A9K3H3T3_HELAN</name>
<feature type="compositionally biased region" description="Basic and acidic residues" evidence="1">
    <location>
        <begin position="1"/>
        <end position="11"/>
    </location>
</feature>
<dbReference type="Proteomes" id="UP000215914">
    <property type="component" value="Unassembled WGS sequence"/>
</dbReference>